<dbReference type="InterPro" id="IPR002347">
    <property type="entry name" value="SDR_fam"/>
</dbReference>
<evidence type="ECO:0000256" key="1">
    <source>
        <dbReference type="ARBA" id="ARBA00006484"/>
    </source>
</evidence>
<dbReference type="PRINTS" id="PR01167">
    <property type="entry name" value="INSADHFAMILY"/>
</dbReference>
<dbReference type="GO" id="GO:0005737">
    <property type="term" value="C:cytoplasm"/>
    <property type="evidence" value="ECO:0007669"/>
    <property type="project" value="TreeGrafter"/>
</dbReference>
<reference evidence="4" key="1">
    <citation type="submission" date="2020-08" db="EMBL/GenBank/DDBJ databases">
        <title>Genome sequencing and assembly of the red palm weevil Rhynchophorus ferrugineus.</title>
        <authorList>
            <person name="Dias G.B."/>
            <person name="Bergman C.M."/>
            <person name="Manee M."/>
        </authorList>
    </citation>
    <scope>NUCLEOTIDE SEQUENCE</scope>
    <source>
        <strain evidence="4">AA-2017</strain>
        <tissue evidence="4">Whole larva</tissue>
    </source>
</reference>
<comment type="caution">
    <text evidence="4">The sequence shown here is derived from an EMBL/GenBank/DDBJ whole genome shotgun (WGS) entry which is preliminary data.</text>
</comment>
<feature type="non-terminal residue" evidence="4">
    <location>
        <position position="213"/>
    </location>
</feature>
<dbReference type="AlphaFoldDB" id="A0A834I9A1"/>
<dbReference type="Pfam" id="PF00106">
    <property type="entry name" value="adh_short"/>
    <property type="match status" value="1"/>
</dbReference>
<dbReference type="PRINTS" id="PR00080">
    <property type="entry name" value="SDRFAMILY"/>
</dbReference>
<dbReference type="InterPro" id="IPR036291">
    <property type="entry name" value="NAD(P)-bd_dom_sf"/>
</dbReference>
<evidence type="ECO:0000313" key="5">
    <source>
        <dbReference type="Proteomes" id="UP000625711"/>
    </source>
</evidence>
<evidence type="ECO:0008006" key="6">
    <source>
        <dbReference type="Google" id="ProtNLM"/>
    </source>
</evidence>
<comment type="similarity">
    <text evidence="1 3">Belongs to the short-chain dehydrogenases/reductases (SDR) family.</text>
</comment>
<organism evidence="4 5">
    <name type="scientific">Rhynchophorus ferrugineus</name>
    <name type="common">Red palm weevil</name>
    <name type="synonym">Curculio ferrugineus</name>
    <dbReference type="NCBI Taxonomy" id="354439"/>
    <lineage>
        <taxon>Eukaryota</taxon>
        <taxon>Metazoa</taxon>
        <taxon>Ecdysozoa</taxon>
        <taxon>Arthropoda</taxon>
        <taxon>Hexapoda</taxon>
        <taxon>Insecta</taxon>
        <taxon>Pterygota</taxon>
        <taxon>Neoptera</taxon>
        <taxon>Endopterygota</taxon>
        <taxon>Coleoptera</taxon>
        <taxon>Polyphaga</taxon>
        <taxon>Cucujiformia</taxon>
        <taxon>Curculionidae</taxon>
        <taxon>Dryophthorinae</taxon>
        <taxon>Rhynchophorus</taxon>
    </lineage>
</organism>
<dbReference type="EMBL" id="JAACXV010011276">
    <property type="protein sequence ID" value="KAF7275121.1"/>
    <property type="molecule type" value="Genomic_DNA"/>
</dbReference>
<accession>A0A834I9A1</accession>
<evidence type="ECO:0000313" key="4">
    <source>
        <dbReference type="EMBL" id="KAF7275121.1"/>
    </source>
</evidence>
<dbReference type="GO" id="GO:0016616">
    <property type="term" value="F:oxidoreductase activity, acting on the CH-OH group of donors, NAD or NADP as acceptor"/>
    <property type="evidence" value="ECO:0007669"/>
    <property type="project" value="TreeGrafter"/>
</dbReference>
<evidence type="ECO:0000256" key="3">
    <source>
        <dbReference type="RuleBase" id="RU000363"/>
    </source>
</evidence>
<keyword evidence="5" id="KW-1185">Reference proteome</keyword>
<dbReference type="OrthoDB" id="417891at2759"/>
<gene>
    <name evidence="4" type="ORF">GWI33_012164</name>
</gene>
<name>A0A834I9A1_RHYFE</name>
<dbReference type="InterPro" id="IPR020904">
    <property type="entry name" value="Sc_DH/Rdtase_CS"/>
</dbReference>
<keyword evidence="2" id="KW-0560">Oxidoreductase</keyword>
<evidence type="ECO:0000256" key="2">
    <source>
        <dbReference type="ARBA" id="ARBA00023002"/>
    </source>
</evidence>
<dbReference type="PANTHER" id="PTHR44229:SF8">
    <property type="entry name" value="ALCOHOL DEHYDROGENASE-RELATED"/>
    <property type="match status" value="1"/>
</dbReference>
<dbReference type="PANTHER" id="PTHR44229">
    <property type="entry name" value="15-HYDROXYPROSTAGLANDIN DEHYDROGENASE [NAD(+)]"/>
    <property type="match status" value="1"/>
</dbReference>
<dbReference type="Gene3D" id="3.40.50.720">
    <property type="entry name" value="NAD(P)-binding Rossmann-like Domain"/>
    <property type="match status" value="1"/>
</dbReference>
<dbReference type="Proteomes" id="UP000625711">
    <property type="component" value="Unassembled WGS sequence"/>
</dbReference>
<dbReference type="PROSITE" id="PS00061">
    <property type="entry name" value="ADH_SHORT"/>
    <property type="match status" value="1"/>
</dbReference>
<protein>
    <recommendedName>
        <fullName evidence="6">Alcohol dehydrogenase</fullName>
    </recommendedName>
</protein>
<proteinExistence type="inferred from homology"/>
<sequence length="213" mass="24101">NKAIFVYCDVQRKSDFEEAFVKTIEKFQNIDILINNAGILNDHVYEKEIAINVNGVAYGMILGLDKYIPQYKSGPEGLIVNISSIAGVAPFPFIPIYTGTKFAVHGMTLSWGDSYHYNRTKVRVVGVCPGVTDTPLIQCMPGRNLGPDYERCLNENMQDCPSQTPEQMANRMIQIIKKAPSGTMWIVEDNSAPYKYEIPNYQRMEKVYLDQTQ</sequence>
<dbReference type="SUPFAM" id="SSF51735">
    <property type="entry name" value="NAD(P)-binding Rossmann-fold domains"/>
    <property type="match status" value="1"/>
</dbReference>